<keyword evidence="6" id="KW-1185">Reference proteome</keyword>
<dbReference type="Pfam" id="PF12770">
    <property type="entry name" value="CHAT"/>
    <property type="match status" value="1"/>
</dbReference>
<evidence type="ECO:0000256" key="3">
    <source>
        <dbReference type="SAM" id="SignalP"/>
    </source>
</evidence>
<comment type="caution">
    <text evidence="5">The sequence shown here is derived from an EMBL/GenBank/DDBJ whole genome shotgun (WGS) entry which is preliminary data.</text>
</comment>
<evidence type="ECO:0000259" key="4">
    <source>
        <dbReference type="Pfam" id="PF12770"/>
    </source>
</evidence>
<dbReference type="InterPro" id="IPR011990">
    <property type="entry name" value="TPR-like_helical_dom_sf"/>
</dbReference>
<feature type="transmembrane region" description="Helical" evidence="2">
    <location>
        <begin position="928"/>
        <end position="946"/>
    </location>
</feature>
<dbReference type="Gene3D" id="1.25.40.10">
    <property type="entry name" value="Tetratricopeptide repeat domain"/>
    <property type="match status" value="3"/>
</dbReference>
<dbReference type="RefSeq" id="WP_106932578.1">
    <property type="nucleotide sequence ID" value="NZ_PYFT01000001.1"/>
</dbReference>
<accession>A0A2T2YLM4</accession>
<protein>
    <recommendedName>
        <fullName evidence="4">CHAT domain-containing protein</fullName>
    </recommendedName>
</protein>
<dbReference type="SMART" id="SM00028">
    <property type="entry name" value="TPR"/>
    <property type="match status" value="4"/>
</dbReference>
<keyword evidence="2" id="KW-0812">Transmembrane</keyword>
<dbReference type="SUPFAM" id="SSF48452">
    <property type="entry name" value="TPR-like"/>
    <property type="match status" value="2"/>
</dbReference>
<dbReference type="PROSITE" id="PS50005">
    <property type="entry name" value="TPR"/>
    <property type="match status" value="1"/>
</dbReference>
<proteinExistence type="predicted"/>
<dbReference type="EMBL" id="PYFT01000001">
    <property type="protein sequence ID" value="PSR56400.1"/>
    <property type="molecule type" value="Genomic_DNA"/>
</dbReference>
<sequence length="974" mass="111032">MNQLRVVKTMGVVLFSALFLFAGSSFAQKSTDQPQAEQLCQEASTLLFIQGNYDLAFQKYQQVKSIYVGKPADTNLVDACIGLGIIQQTRSNFKQAIKNYKESIACQQKISPQKDSSNFYPYTLIAENFIHLNYYDSAYTYYKNAENLLAKYPKPPQALRFYNGMGNLYYLLGNYAQSTNYYEKVLKNLNPDGKSFHELNEYEAYRYVMYSNNIATAYRKLGLYQPALQKIKGLIRYSILPNLLYQNIALTYLQSNQLDSAKTYLAKIKITQATKDASLDAIGEQIDLYNNWGNVYYKSQNSAKALAYFNKAQQMSLANYGDKNDGLTVALVGKGQVYELLKNYPLALQYYQSALQTLHFTFNNSDIYSNPSDFTRTVSFPLLFEVLKNKAGSLRKYYSKTQKIRNLEASLQTYDLAFQLADRIRKGYDSDEAKLFFNRSVAPTYEEAIATAFQLFKQTQQARYLQTAFVLAEQSKAALLAENLRDLKIKKIPGISQKLLQKEAGLKRNNAALQVKLAEDTVSTARKEMYLDRIRENEMELAKVVKDFEKNQQYYQLKYDSEPVKVSQIQEKLDNQTTFLEYFVGQNHLYAFVITQRGFRAQQLGSTAAFRKNWRVLYKAFYQPEPGFHASESLAAHQLYQQLLAPVADLFTSKHRLLIIPDKELSYLPFEALISDAKTIRYLIQDNSISYAYSGKLLPTSSEYTTNTHEISVLAMAPFGTRNNSSSVVLRTELLTPLPESADEVRKVGNQVFVGAEATKERLLDLANKYDILHLATHAKTNNQNPLQSYIAFYQGDSLRNYRLFVPEIYNLDLSKLKLAVLSACETGSGKLEQGEGIISLARAFTYAGCPSIITTLWKAEDKASAYITTQLHAYLKAGKPKDEALRLAKLDYLKKQTNSRLQSPIYWANFIFIGDEAPIYPSNYAKFAWILAGILIGTFIFWWLYKRAIGPKLLLRKVNRAHPLSTLRRKAIS</sequence>
<dbReference type="PANTHER" id="PTHR10098:SF108">
    <property type="entry name" value="TETRATRICOPEPTIDE REPEAT PROTEIN 28"/>
    <property type="match status" value="1"/>
</dbReference>
<name>A0A2T2YLM4_9BACT</name>
<gene>
    <name evidence="5" type="ORF">AHMF7605_24320</name>
</gene>
<feature type="signal peptide" evidence="3">
    <location>
        <begin position="1"/>
        <end position="27"/>
    </location>
</feature>
<keyword evidence="3" id="KW-0732">Signal</keyword>
<dbReference type="InterPro" id="IPR019734">
    <property type="entry name" value="TPR_rpt"/>
</dbReference>
<keyword evidence="2" id="KW-1133">Transmembrane helix</keyword>
<evidence type="ECO:0000256" key="1">
    <source>
        <dbReference type="PROSITE-ProRule" id="PRU00339"/>
    </source>
</evidence>
<evidence type="ECO:0000256" key="2">
    <source>
        <dbReference type="SAM" id="Phobius"/>
    </source>
</evidence>
<feature type="domain" description="CHAT" evidence="4">
    <location>
        <begin position="636"/>
        <end position="916"/>
    </location>
</feature>
<evidence type="ECO:0000313" key="6">
    <source>
        <dbReference type="Proteomes" id="UP000240357"/>
    </source>
</evidence>
<feature type="chain" id="PRO_5015427005" description="CHAT domain-containing protein" evidence="3">
    <location>
        <begin position="28"/>
        <end position="974"/>
    </location>
</feature>
<dbReference type="InterPro" id="IPR024983">
    <property type="entry name" value="CHAT_dom"/>
</dbReference>
<dbReference type="AlphaFoldDB" id="A0A2T2YLM4"/>
<keyword evidence="1" id="KW-0802">TPR repeat</keyword>
<dbReference type="Pfam" id="PF13181">
    <property type="entry name" value="TPR_8"/>
    <property type="match status" value="2"/>
</dbReference>
<reference evidence="5 6" key="1">
    <citation type="submission" date="2018-03" db="EMBL/GenBank/DDBJ databases">
        <title>Adhaeribacter sp. HMF7605 Genome sequencing and assembly.</title>
        <authorList>
            <person name="Kang H."/>
            <person name="Kang J."/>
            <person name="Cha I."/>
            <person name="Kim H."/>
            <person name="Joh K."/>
        </authorList>
    </citation>
    <scope>NUCLEOTIDE SEQUENCE [LARGE SCALE GENOMIC DNA]</scope>
    <source>
        <strain evidence="5 6">HMF7605</strain>
    </source>
</reference>
<feature type="repeat" description="TPR" evidence="1">
    <location>
        <begin position="286"/>
        <end position="319"/>
    </location>
</feature>
<dbReference type="Proteomes" id="UP000240357">
    <property type="component" value="Unassembled WGS sequence"/>
</dbReference>
<organism evidence="5 6">
    <name type="scientific">Adhaeribacter arboris</name>
    <dbReference type="NCBI Taxonomy" id="2072846"/>
    <lineage>
        <taxon>Bacteria</taxon>
        <taxon>Pseudomonadati</taxon>
        <taxon>Bacteroidota</taxon>
        <taxon>Cytophagia</taxon>
        <taxon>Cytophagales</taxon>
        <taxon>Hymenobacteraceae</taxon>
        <taxon>Adhaeribacter</taxon>
    </lineage>
</organism>
<keyword evidence="2" id="KW-0472">Membrane</keyword>
<dbReference type="PANTHER" id="PTHR10098">
    <property type="entry name" value="RAPSYN-RELATED"/>
    <property type="match status" value="1"/>
</dbReference>
<dbReference type="Pfam" id="PF13424">
    <property type="entry name" value="TPR_12"/>
    <property type="match status" value="1"/>
</dbReference>
<dbReference type="OrthoDB" id="1489296at2"/>
<evidence type="ECO:0000313" key="5">
    <source>
        <dbReference type="EMBL" id="PSR56400.1"/>
    </source>
</evidence>